<accession>A0A6G1Q0I8</accession>
<sequence length="134" mass="15033">MKRKKKDSITAATVTKLLLCGVASVEKIDAIRTDLGLEQESVIVPVFLTHSLLSHVNTVQVVHSTALRPCNVFRARLAGWLACSDIHQMDCSLNISSWQQPELSPEIHPSDRDHQHQQQIFSLDHVHSEAHARQ</sequence>
<dbReference type="AlphaFoldDB" id="A0A6G1Q0I8"/>
<proteinExistence type="predicted"/>
<name>A0A6G1Q0I8_CHAAH</name>
<evidence type="ECO:0000313" key="2">
    <source>
        <dbReference type="Proteomes" id="UP000503349"/>
    </source>
</evidence>
<dbReference type="EMBL" id="CM015722">
    <property type="protein sequence ID" value="KAF3696035.1"/>
    <property type="molecule type" value="Genomic_DNA"/>
</dbReference>
<protein>
    <submittedName>
        <fullName evidence="1">Uncharacterized protein</fullName>
    </submittedName>
</protein>
<organism evidence="1 2">
    <name type="scientific">Channa argus</name>
    <name type="common">Northern snakehead</name>
    <name type="synonym">Ophicephalus argus</name>
    <dbReference type="NCBI Taxonomy" id="215402"/>
    <lineage>
        <taxon>Eukaryota</taxon>
        <taxon>Metazoa</taxon>
        <taxon>Chordata</taxon>
        <taxon>Craniata</taxon>
        <taxon>Vertebrata</taxon>
        <taxon>Euteleostomi</taxon>
        <taxon>Actinopterygii</taxon>
        <taxon>Neopterygii</taxon>
        <taxon>Teleostei</taxon>
        <taxon>Neoteleostei</taxon>
        <taxon>Acanthomorphata</taxon>
        <taxon>Anabantaria</taxon>
        <taxon>Anabantiformes</taxon>
        <taxon>Channoidei</taxon>
        <taxon>Channidae</taxon>
        <taxon>Channa</taxon>
    </lineage>
</organism>
<dbReference type="Proteomes" id="UP000503349">
    <property type="component" value="Chromosome 11"/>
</dbReference>
<reference evidence="1 2" key="1">
    <citation type="submission" date="2019-02" db="EMBL/GenBank/DDBJ databases">
        <title>Opniocepnalus argus genome.</title>
        <authorList>
            <person name="Zhou C."/>
            <person name="Xiao S."/>
        </authorList>
    </citation>
    <scope>NUCLEOTIDE SEQUENCE [LARGE SCALE GENOMIC DNA]</scope>
    <source>
        <strain evidence="1">OARG1902GOOAL</strain>
        <tissue evidence="1">Muscle</tissue>
    </source>
</reference>
<reference evidence="2" key="2">
    <citation type="submission" date="2019-02" db="EMBL/GenBank/DDBJ databases">
        <title>Opniocepnalus argus Var Kimnra genome.</title>
        <authorList>
            <person name="Zhou C."/>
            <person name="Xiao S."/>
        </authorList>
    </citation>
    <scope>NUCLEOTIDE SEQUENCE [LARGE SCALE GENOMIC DNA]</scope>
</reference>
<gene>
    <name evidence="1" type="ORF">EXN66_Car011711</name>
</gene>
<keyword evidence="2" id="KW-1185">Reference proteome</keyword>
<evidence type="ECO:0000313" key="1">
    <source>
        <dbReference type="EMBL" id="KAF3696035.1"/>
    </source>
</evidence>